<dbReference type="OrthoDB" id="1493973at2"/>
<evidence type="ECO:0000256" key="1">
    <source>
        <dbReference type="SAM" id="Phobius"/>
    </source>
</evidence>
<sequence>MLADNKQLYFFKKELFPFMAMNNIYNYYFVFILFVFFSCGQSGIREAATSEQEEVILEFIDYQDFEKVFRVNRNSELITKKFDLVSILLLDSTNAEILFKLDPKLEEDFHYAMLVSRLSMSTVGFVTDLETLRDVLLSKEERDMIITCVHGEGADNMKYNIGSPVYIKNNTAIIQILGPSSVDDYYVTINSGVVQLNFLGGIIED</sequence>
<organism evidence="2 3">
    <name type="scientific">Dyadobacter psychrotolerans</name>
    <dbReference type="NCBI Taxonomy" id="2541721"/>
    <lineage>
        <taxon>Bacteria</taxon>
        <taxon>Pseudomonadati</taxon>
        <taxon>Bacteroidota</taxon>
        <taxon>Cytophagia</taxon>
        <taxon>Cytophagales</taxon>
        <taxon>Spirosomataceae</taxon>
        <taxon>Dyadobacter</taxon>
    </lineage>
</organism>
<protein>
    <submittedName>
        <fullName evidence="2">Uncharacterized protein</fullName>
    </submittedName>
</protein>
<keyword evidence="1" id="KW-1133">Transmembrane helix</keyword>
<proteinExistence type="predicted"/>
<reference evidence="2 3" key="1">
    <citation type="submission" date="2019-03" db="EMBL/GenBank/DDBJ databases">
        <title>Dyadobacter AR-3-6 sp. nov., isolated from arctic soil.</title>
        <authorList>
            <person name="Chaudhary D.K."/>
        </authorList>
    </citation>
    <scope>NUCLEOTIDE SEQUENCE [LARGE SCALE GENOMIC DNA]</scope>
    <source>
        <strain evidence="2 3">AR-3-6</strain>
    </source>
</reference>
<keyword evidence="1" id="KW-0812">Transmembrane</keyword>
<gene>
    <name evidence="2" type="ORF">E0F88_03140</name>
</gene>
<name>A0A4V2Z4Y3_9BACT</name>
<evidence type="ECO:0000313" key="2">
    <source>
        <dbReference type="EMBL" id="TDE18548.1"/>
    </source>
</evidence>
<keyword evidence="3" id="KW-1185">Reference proteome</keyword>
<comment type="caution">
    <text evidence="2">The sequence shown here is derived from an EMBL/GenBank/DDBJ whole genome shotgun (WGS) entry which is preliminary data.</text>
</comment>
<feature type="transmembrane region" description="Helical" evidence="1">
    <location>
        <begin position="25"/>
        <end position="44"/>
    </location>
</feature>
<accession>A0A4V2Z4Y3</accession>
<dbReference type="RefSeq" id="WP_131956560.1">
    <property type="nucleotide sequence ID" value="NZ_SMFL01000001.1"/>
</dbReference>
<dbReference type="AlphaFoldDB" id="A0A4V2Z4Y3"/>
<dbReference type="EMBL" id="SMFL01000001">
    <property type="protein sequence ID" value="TDE18548.1"/>
    <property type="molecule type" value="Genomic_DNA"/>
</dbReference>
<dbReference type="Proteomes" id="UP000294850">
    <property type="component" value="Unassembled WGS sequence"/>
</dbReference>
<evidence type="ECO:0000313" key="3">
    <source>
        <dbReference type="Proteomes" id="UP000294850"/>
    </source>
</evidence>
<keyword evidence="1" id="KW-0472">Membrane</keyword>